<comment type="similarity">
    <text evidence="1">Belongs to the NifU family.</text>
</comment>
<dbReference type="STRING" id="7719.ENSCINP00000012776"/>
<dbReference type="Ensembl" id="ENSCINT00000012776.3">
    <property type="protein sequence ID" value="ENSCINP00000012776.3"/>
    <property type="gene ID" value="ENSCING00000006189.3"/>
</dbReference>
<dbReference type="SUPFAM" id="SSF110836">
    <property type="entry name" value="Hypothetical protein SAV1430"/>
    <property type="match status" value="1"/>
</dbReference>
<proteinExistence type="inferred from homology"/>
<evidence type="ECO:0000256" key="2">
    <source>
        <dbReference type="ARBA" id="ARBA00018782"/>
    </source>
</evidence>
<dbReference type="GO" id="GO:0005506">
    <property type="term" value="F:iron ion binding"/>
    <property type="evidence" value="ECO:0007669"/>
    <property type="project" value="InterPro"/>
</dbReference>
<evidence type="ECO:0000313" key="5">
    <source>
        <dbReference type="Proteomes" id="UP000008144"/>
    </source>
</evidence>
<evidence type="ECO:0000259" key="3">
    <source>
        <dbReference type="SMART" id="SM00932"/>
    </source>
</evidence>
<dbReference type="InterPro" id="IPR034904">
    <property type="entry name" value="FSCA_dom_sf"/>
</dbReference>
<dbReference type="OMA" id="MIFHPGC"/>
<organism evidence="4 5">
    <name type="scientific">Ciona intestinalis</name>
    <name type="common">Transparent sea squirt</name>
    <name type="synonym">Ascidia intestinalis</name>
    <dbReference type="NCBI Taxonomy" id="7719"/>
    <lineage>
        <taxon>Eukaryota</taxon>
        <taxon>Metazoa</taxon>
        <taxon>Chordata</taxon>
        <taxon>Tunicata</taxon>
        <taxon>Ascidiacea</taxon>
        <taxon>Phlebobranchia</taxon>
        <taxon>Cionidae</taxon>
        <taxon>Ciona</taxon>
    </lineage>
</organism>
<dbReference type="GO" id="GO:0051539">
    <property type="term" value="F:4 iron, 4 sulfur cluster binding"/>
    <property type="evidence" value="ECO:0000318"/>
    <property type="project" value="GO_Central"/>
</dbReference>
<protein>
    <recommendedName>
        <fullName evidence="2">NFU1 iron-sulfur cluster scaffold homolog, mitochondrial</fullName>
    </recommendedName>
</protein>
<feature type="domain" description="Scaffold protein Nfu/NifU N-terminal" evidence="3">
    <location>
        <begin position="3"/>
        <end position="82"/>
    </location>
</feature>
<sequence>MIFHPGCPVLHNLNEQKIKYHSRHPCYHSPLVRQIMKIDGIESVTLFTKHIHVQKNTDTLSPQWSSIKPIIVATLINFFASQLPTTTHHQSKRLHYHKESGECVAYGKLDDIEYVIDDLINSRIRPTVQDEGGDVIYKDFNRGNGTVYVLLLGSCLYTPKATNAITSATLLLLQYHVPCVTSVVQISSKGPTL</sequence>
<dbReference type="Proteomes" id="UP000008144">
    <property type="component" value="Unassembled WGS sequence"/>
</dbReference>
<dbReference type="InterPro" id="IPR036498">
    <property type="entry name" value="Nfu/NifU_N_sf"/>
</dbReference>
<reference evidence="4" key="2">
    <citation type="submission" date="2025-08" db="UniProtKB">
        <authorList>
            <consortium name="Ensembl"/>
        </authorList>
    </citation>
    <scope>IDENTIFICATION</scope>
</reference>
<dbReference type="GeneTree" id="ENSGT00390000011296"/>
<dbReference type="Pfam" id="PF08712">
    <property type="entry name" value="Nfu_N"/>
    <property type="match status" value="1"/>
</dbReference>
<dbReference type="InterPro" id="IPR014824">
    <property type="entry name" value="Nfu/NifU_N"/>
</dbReference>
<dbReference type="HOGENOM" id="CLU_060555_0_2_1"/>
<dbReference type="Gene3D" id="3.30.300.130">
    <property type="entry name" value="Fe-S cluster assembly (FSCA)"/>
    <property type="match status" value="1"/>
</dbReference>
<keyword evidence="5" id="KW-1185">Reference proteome</keyword>
<dbReference type="GO" id="GO:0005739">
    <property type="term" value="C:mitochondrion"/>
    <property type="evidence" value="ECO:0000318"/>
    <property type="project" value="GO_Central"/>
</dbReference>
<dbReference type="SMART" id="SM00932">
    <property type="entry name" value="Nfu_N"/>
    <property type="match status" value="1"/>
</dbReference>
<dbReference type="AlphaFoldDB" id="F7B1W8"/>
<accession>F7B1W8</accession>
<dbReference type="PANTHER" id="PTHR11178">
    <property type="entry name" value="IRON-SULFUR CLUSTER SCAFFOLD PROTEIN NFU-RELATED"/>
    <property type="match status" value="1"/>
</dbReference>
<reference evidence="5" key="1">
    <citation type="journal article" date="2002" name="Science">
        <title>The draft genome of Ciona intestinalis: insights into chordate and vertebrate origins.</title>
        <authorList>
            <person name="Dehal P."/>
            <person name="Satou Y."/>
            <person name="Campbell R.K."/>
            <person name="Chapman J."/>
            <person name="Degnan B."/>
            <person name="De Tomaso A."/>
            <person name="Davidson B."/>
            <person name="Di Gregorio A."/>
            <person name="Gelpke M."/>
            <person name="Goodstein D.M."/>
            <person name="Harafuji N."/>
            <person name="Hastings K.E."/>
            <person name="Ho I."/>
            <person name="Hotta K."/>
            <person name="Huang W."/>
            <person name="Kawashima T."/>
            <person name="Lemaire P."/>
            <person name="Martinez D."/>
            <person name="Meinertzhagen I.A."/>
            <person name="Necula S."/>
            <person name="Nonaka M."/>
            <person name="Putnam N."/>
            <person name="Rash S."/>
            <person name="Saiga H."/>
            <person name="Satake M."/>
            <person name="Terry A."/>
            <person name="Yamada L."/>
            <person name="Wang H.G."/>
            <person name="Awazu S."/>
            <person name="Azumi K."/>
            <person name="Boore J."/>
            <person name="Branno M."/>
            <person name="Chin-Bow S."/>
            <person name="DeSantis R."/>
            <person name="Doyle S."/>
            <person name="Francino P."/>
            <person name="Keys D.N."/>
            <person name="Haga S."/>
            <person name="Hayashi H."/>
            <person name="Hino K."/>
            <person name="Imai K.S."/>
            <person name="Inaba K."/>
            <person name="Kano S."/>
            <person name="Kobayashi K."/>
            <person name="Kobayashi M."/>
            <person name="Lee B.I."/>
            <person name="Makabe K.W."/>
            <person name="Manohar C."/>
            <person name="Matassi G."/>
            <person name="Medina M."/>
            <person name="Mochizuki Y."/>
            <person name="Mount S."/>
            <person name="Morishita T."/>
            <person name="Miura S."/>
            <person name="Nakayama A."/>
            <person name="Nishizaka S."/>
            <person name="Nomoto H."/>
            <person name="Ohta F."/>
            <person name="Oishi K."/>
            <person name="Rigoutsos I."/>
            <person name="Sano M."/>
            <person name="Sasaki A."/>
            <person name="Sasakura Y."/>
            <person name="Shoguchi E."/>
            <person name="Shin-i T."/>
            <person name="Spagnuolo A."/>
            <person name="Stainier D."/>
            <person name="Suzuki M.M."/>
            <person name="Tassy O."/>
            <person name="Takatori N."/>
            <person name="Tokuoka M."/>
            <person name="Yagi K."/>
            <person name="Yoshizaki F."/>
            <person name="Wada S."/>
            <person name="Zhang C."/>
            <person name="Hyatt P.D."/>
            <person name="Larimer F."/>
            <person name="Detter C."/>
            <person name="Doggett N."/>
            <person name="Glavina T."/>
            <person name="Hawkins T."/>
            <person name="Richardson P."/>
            <person name="Lucas S."/>
            <person name="Kohara Y."/>
            <person name="Levine M."/>
            <person name="Satoh N."/>
            <person name="Rokhsar D.S."/>
        </authorList>
    </citation>
    <scope>NUCLEOTIDE SEQUENCE [LARGE SCALE GENOMIC DNA]</scope>
</reference>
<evidence type="ECO:0000256" key="1">
    <source>
        <dbReference type="ARBA" id="ARBA00006420"/>
    </source>
</evidence>
<dbReference type="GO" id="GO:0016226">
    <property type="term" value="P:iron-sulfur cluster assembly"/>
    <property type="evidence" value="ECO:0007669"/>
    <property type="project" value="InterPro"/>
</dbReference>
<dbReference type="GO" id="GO:0051604">
    <property type="term" value="P:protein maturation"/>
    <property type="evidence" value="ECO:0000318"/>
    <property type="project" value="GO_Central"/>
</dbReference>
<reference evidence="4" key="3">
    <citation type="submission" date="2025-09" db="UniProtKB">
        <authorList>
            <consortium name="Ensembl"/>
        </authorList>
    </citation>
    <scope>IDENTIFICATION</scope>
</reference>
<dbReference type="Pfam" id="PF01106">
    <property type="entry name" value="NifU"/>
    <property type="match status" value="1"/>
</dbReference>
<name>F7B1W8_CIOIN</name>
<dbReference type="SUPFAM" id="SSF117916">
    <property type="entry name" value="Fe-S cluster assembly (FSCA) domain-like"/>
    <property type="match status" value="1"/>
</dbReference>
<dbReference type="Gene3D" id="3.30.1370.70">
    <property type="entry name" value="Scaffold protein Nfu/NifU, N-terminal domain"/>
    <property type="match status" value="1"/>
</dbReference>
<dbReference type="PANTHER" id="PTHR11178:SF1">
    <property type="entry name" value="NFU1 IRON-SULFUR CLUSTER SCAFFOLD HOMOLOG, MITOCHONDRIAL"/>
    <property type="match status" value="1"/>
</dbReference>
<evidence type="ECO:0000313" key="4">
    <source>
        <dbReference type="Ensembl" id="ENSCINP00000012776.3"/>
    </source>
</evidence>
<dbReference type="InParanoid" id="F7B1W8"/>
<dbReference type="InterPro" id="IPR001075">
    <property type="entry name" value="NIF_FeS_clus_asmbl_NifU_C"/>
</dbReference>